<evidence type="ECO:0000259" key="9">
    <source>
        <dbReference type="Pfam" id="PF03941"/>
    </source>
</evidence>
<evidence type="ECO:0000256" key="1">
    <source>
        <dbReference type="ARBA" id="ARBA00004123"/>
    </source>
</evidence>
<evidence type="ECO:0000256" key="7">
    <source>
        <dbReference type="ARBA" id="ARBA00023242"/>
    </source>
</evidence>
<dbReference type="GO" id="GO:0005819">
    <property type="term" value="C:spindle"/>
    <property type="evidence" value="ECO:0007669"/>
    <property type="project" value="UniProtKB-SubCell"/>
</dbReference>
<evidence type="ECO:0000256" key="2">
    <source>
        <dbReference type="ARBA" id="ARBA00004186"/>
    </source>
</evidence>
<evidence type="ECO:0000256" key="3">
    <source>
        <dbReference type="ARBA" id="ARBA00010042"/>
    </source>
</evidence>
<proteinExistence type="inferred from homology"/>
<name>A0A9D4U644_ADICA</name>
<keyword evidence="5" id="KW-0159">Chromosome partition</keyword>
<feature type="domain" description="Inner centromere protein ARK-binding" evidence="9">
    <location>
        <begin position="1411"/>
        <end position="1463"/>
    </location>
</feature>
<comment type="caution">
    <text evidence="10">The sequence shown here is derived from an EMBL/GenBank/DDBJ whole genome shotgun (WGS) entry which is preliminary data.</text>
</comment>
<evidence type="ECO:0000256" key="4">
    <source>
        <dbReference type="ARBA" id="ARBA00022490"/>
    </source>
</evidence>
<dbReference type="Gene3D" id="1.20.5.2230">
    <property type="match status" value="1"/>
</dbReference>
<organism evidence="10 11">
    <name type="scientific">Adiantum capillus-veneris</name>
    <name type="common">Maidenhair fern</name>
    <dbReference type="NCBI Taxonomy" id="13818"/>
    <lineage>
        <taxon>Eukaryota</taxon>
        <taxon>Viridiplantae</taxon>
        <taxon>Streptophyta</taxon>
        <taxon>Embryophyta</taxon>
        <taxon>Tracheophyta</taxon>
        <taxon>Polypodiopsida</taxon>
        <taxon>Polypodiidae</taxon>
        <taxon>Polypodiales</taxon>
        <taxon>Pteridineae</taxon>
        <taxon>Pteridaceae</taxon>
        <taxon>Vittarioideae</taxon>
        <taxon>Adiantum</taxon>
    </lineage>
</organism>
<comment type="similarity">
    <text evidence="3">Belongs to the INCENP family.</text>
</comment>
<evidence type="ECO:0000256" key="5">
    <source>
        <dbReference type="ARBA" id="ARBA00022829"/>
    </source>
</evidence>
<dbReference type="PANTHER" id="PTHR13142:SF1">
    <property type="entry name" value="INNER CENTROMERE PROTEIN"/>
    <property type="match status" value="1"/>
</dbReference>
<dbReference type="OrthoDB" id="6123at2759"/>
<dbReference type="Pfam" id="PF03941">
    <property type="entry name" value="INCENP_ARK-bind"/>
    <property type="match status" value="1"/>
</dbReference>
<keyword evidence="7" id="KW-0539">Nucleus</keyword>
<dbReference type="GO" id="GO:0005634">
    <property type="term" value="C:nucleus"/>
    <property type="evidence" value="ECO:0007669"/>
    <property type="project" value="UniProtKB-SubCell"/>
</dbReference>
<keyword evidence="6" id="KW-0206">Cytoskeleton</keyword>
<gene>
    <name evidence="10" type="ORF">GOP47_0022823</name>
</gene>
<evidence type="ECO:0000256" key="6">
    <source>
        <dbReference type="ARBA" id="ARBA00023212"/>
    </source>
</evidence>
<feature type="region of interest" description="Disordered" evidence="8">
    <location>
        <begin position="1216"/>
        <end position="1254"/>
    </location>
</feature>
<feature type="compositionally biased region" description="Basic and acidic residues" evidence="8">
    <location>
        <begin position="814"/>
        <end position="828"/>
    </location>
</feature>
<evidence type="ECO:0000313" key="10">
    <source>
        <dbReference type="EMBL" id="KAI5062284.1"/>
    </source>
</evidence>
<feature type="region of interest" description="Disordered" evidence="8">
    <location>
        <begin position="1143"/>
        <end position="1190"/>
    </location>
</feature>
<dbReference type="PANTHER" id="PTHR13142">
    <property type="entry name" value="INNER CENTROMERE PROTEIN"/>
    <property type="match status" value="1"/>
</dbReference>
<feature type="compositionally biased region" description="Polar residues" evidence="8">
    <location>
        <begin position="204"/>
        <end position="214"/>
    </location>
</feature>
<accession>A0A9D4U644</accession>
<dbReference type="EMBL" id="JABFUD020000022">
    <property type="protein sequence ID" value="KAI5062284.1"/>
    <property type="molecule type" value="Genomic_DNA"/>
</dbReference>
<dbReference type="GO" id="GO:0007059">
    <property type="term" value="P:chromosome segregation"/>
    <property type="evidence" value="ECO:0007669"/>
    <property type="project" value="UniProtKB-KW"/>
</dbReference>
<evidence type="ECO:0000313" key="11">
    <source>
        <dbReference type="Proteomes" id="UP000886520"/>
    </source>
</evidence>
<dbReference type="Proteomes" id="UP000886520">
    <property type="component" value="Chromosome 22"/>
</dbReference>
<feature type="compositionally biased region" description="Polar residues" evidence="8">
    <location>
        <begin position="788"/>
        <end position="798"/>
    </location>
</feature>
<protein>
    <recommendedName>
        <fullName evidence="9">Inner centromere protein ARK-binding domain-containing protein</fullName>
    </recommendedName>
</protein>
<comment type="subcellular location">
    <subcellularLocation>
        <location evidence="2">Cytoplasm</location>
        <location evidence="2">Cytoskeleton</location>
        <location evidence="2">Spindle</location>
    </subcellularLocation>
    <subcellularLocation>
        <location evidence="1">Nucleus</location>
    </subcellularLocation>
</comment>
<feature type="region of interest" description="Disordered" evidence="8">
    <location>
        <begin position="194"/>
        <end position="214"/>
    </location>
</feature>
<keyword evidence="4" id="KW-0963">Cytoplasm</keyword>
<feature type="region of interest" description="Disordered" evidence="8">
    <location>
        <begin position="1096"/>
        <end position="1117"/>
    </location>
</feature>
<feature type="region of interest" description="Disordered" evidence="8">
    <location>
        <begin position="783"/>
        <end position="832"/>
    </location>
</feature>
<dbReference type="InterPro" id="IPR005635">
    <property type="entry name" value="Inner_centromere_prot_ARK-bd"/>
</dbReference>
<evidence type="ECO:0000256" key="8">
    <source>
        <dbReference type="SAM" id="MobiDB-lite"/>
    </source>
</evidence>
<reference evidence="10" key="1">
    <citation type="submission" date="2021-01" db="EMBL/GenBank/DDBJ databases">
        <title>Adiantum capillus-veneris genome.</title>
        <authorList>
            <person name="Fang Y."/>
            <person name="Liao Q."/>
        </authorList>
    </citation>
    <scope>NUCLEOTIDE SEQUENCE</scope>
    <source>
        <strain evidence="10">H3</strain>
        <tissue evidence="10">Leaf</tissue>
    </source>
</reference>
<keyword evidence="11" id="KW-1185">Reference proteome</keyword>
<sequence length="1503" mass="167653">MLGLTVRYPPSFLPPHKLLRGDPLKRKLPARPWKLALIFCFPAHVSAYVARTLWQTSRPSLRDSQINKDHTQRFHESLSELKSLKLPTTGECIVKDFAQLPLNSVGNLSNAAAQPLSQSLQTKCTPLKSPLNLTVIQEGIENYGSKQHALQSQVKCTRSQTPFDSTVVQEDIENYGSKKYTLRSRARKLSTTKLPQRVTRSRAKQSVATGSAAASNNLPESEFTVLQDDFVEARNKKDGQPQQPQQGEPFAVSPKKCDAFAFHVTPSIPKQSPCLMTAVSHGTNIGHSVSPKKCDDFAIHVSPSIPKQSPCLTTAVSHGTDIGHSISRKRKISVCEVPGHGQHTCKKRISLSFNSPLYEAFVIDEIVVHSPPGGIMKQLSPHDPLRTNYLERLKTPIMDYVEQKKGSLEINGLVQKDLASGMTLEGPDEGLSQVHGEVARSSNLVEKSNSKVMECILSCAHDEKAAPPEPAEVNTNGLTPSCEQIEESIVATHQVEQCLEDQLKVLEYTSSFVSAHGEVAKSNNLVEKSNSKGMECILSCAHDEKAAPPEPAEVNTNGLTPSCEQIEESIVATHEVEQCLEDQLKVLEHTSSFVSEGEQIYGASCPVHSVAKLQAEGSISSSHNKEVSLVKPAAPCLYEHVGEKLVFCSKLEDTNHGVQPAGSSPARLRCEKSGTGSLFQSDSPQEALQAVSCQLAEESLASGLNEVYHSAEAFVLENLPMQPSSVIQSTSPVASLKGEEASDIKMVVLMPQLKETESCGLEVKRENPVSQFIESEFPWRPELCQKSPPKSDNSQMDCSESPRPCQSMDEGDANECKLQENESPKEWRVTPNGDDGFLKFTELLAQGTVNSSRRKRARSPAICTEESCKNSKRVKLSSTGQGEQFKEKQLLDALYSQSPTSGRNNSCMFGFPHFSPLRRFQDTFGLTCGDSASKSFDTGDIESLQRKIMGSRSLSKSYSKLPSLRKDYSDTPHVRLVRAGLVDRTSIKSSKQKSECPLITHLEEDGKENQSPETLNRGSNASILSDWQVPADRRKVLGCANHSLGRMESPHKRYNLAVGTGSFLSLVQQKQLPLPHPNGKREVRVKALEAAELARKQEMRQRKRRKLEGMGAKGIDSESATDKLQGITVKVKRVAELKIKMDQEKARKQEMEQRRKEEERKKKEAEFADKKRKREDADKRDREEKRKRVEEVQRLLKEQEERQRVDLNEKELKRKLLEERERERKAQEEEVKRHRRLEKEKEVERRRKQDEHFKAARLAEKQAERKRKEAMLLQAHGNEDDELLAQIPLGNKLSIVSTESFAVSTSKDWEAQAKSVFGTKSQTSGDNWGIGVQGVVTSAFCLNNSEKVSSFVENGPFLSTKQAINGLGLKCEPFKSSSYTTPSNMRADIQAPAQLIPPENEIQSYEISPYKSSSDDEDDDKPKKPVPLWARKENLLQQLLWQQHVNPDRIFSSAKTCSLAEIFGTTGSRRRKDFTKRSASGDWLDDNVTWKEELDYKNAMGYM</sequence>